<dbReference type="AlphaFoldDB" id="A0A4P7N2H6"/>
<evidence type="ECO:0000313" key="1">
    <source>
        <dbReference type="EMBL" id="QBZ54836.1"/>
    </source>
</evidence>
<dbReference type="Proteomes" id="UP000294847">
    <property type="component" value="Chromosome 1"/>
</dbReference>
<accession>A0A4P7N2H6</accession>
<organism evidence="1 2">
    <name type="scientific">Pyricularia oryzae</name>
    <name type="common">Rice blast fungus</name>
    <name type="synonym">Magnaporthe oryzae</name>
    <dbReference type="NCBI Taxonomy" id="318829"/>
    <lineage>
        <taxon>Eukaryota</taxon>
        <taxon>Fungi</taxon>
        <taxon>Dikarya</taxon>
        <taxon>Ascomycota</taxon>
        <taxon>Pezizomycotina</taxon>
        <taxon>Sordariomycetes</taxon>
        <taxon>Sordariomycetidae</taxon>
        <taxon>Magnaporthales</taxon>
        <taxon>Pyriculariaceae</taxon>
        <taxon>Pyricularia</taxon>
    </lineage>
</organism>
<reference evidence="1 2" key="1">
    <citation type="journal article" date="2019" name="Mol. Biol. Evol.">
        <title>Blast fungal genomes show frequent chromosomal changes, gene gains and losses, and effector gene turnover.</title>
        <authorList>
            <person name="Gomez Luciano L.B."/>
            <person name="Jason Tsai I."/>
            <person name="Chuma I."/>
            <person name="Tosa Y."/>
            <person name="Chen Y.H."/>
            <person name="Li J.Y."/>
            <person name="Li M.Y."/>
            <person name="Jade Lu M.Y."/>
            <person name="Nakayashiki H."/>
            <person name="Li W.H."/>
        </authorList>
    </citation>
    <scope>NUCLEOTIDE SEQUENCE [LARGE SCALE GENOMIC DNA]</scope>
    <source>
        <strain evidence="1">MZ5-1-6</strain>
    </source>
</reference>
<gene>
    <name evidence="1" type="ORF">PoMZ_10546</name>
</gene>
<protein>
    <submittedName>
        <fullName evidence="1">Uncharacterized protein</fullName>
    </submittedName>
</protein>
<evidence type="ECO:0000313" key="2">
    <source>
        <dbReference type="Proteomes" id="UP000294847"/>
    </source>
</evidence>
<sequence>MSKLVLRETTHAVCVFVDGLGEVLPSDGALALLDTIEWLRCSAGESKQDSASIRLFACKIRTESTHVAMLRQKSRSMRPTLNCSPQMRKRAWSEYKAEMIETLVEKTEGVLCFGLIIVETIPDFYGDDTITMVP</sequence>
<proteinExistence type="predicted"/>
<name>A0A4P7N2H6_PYROR</name>
<dbReference type="EMBL" id="CP034204">
    <property type="protein sequence ID" value="QBZ54836.1"/>
    <property type="molecule type" value="Genomic_DNA"/>
</dbReference>